<dbReference type="SUPFAM" id="SSF57845">
    <property type="entry name" value="B-box zinc-binding domain"/>
    <property type="match status" value="1"/>
</dbReference>
<dbReference type="InterPro" id="IPR017907">
    <property type="entry name" value="Znf_RING_CS"/>
</dbReference>
<evidence type="ECO:0000313" key="8">
    <source>
        <dbReference type="Proteomes" id="UP000265040"/>
    </source>
</evidence>
<name>A0A3Q1HH58_ANATE</name>
<sequence>MATNMSQSEMDYTCPVCCDIFTDPIVLLCGHSFCKSCIQEWWRQSTIQKCPVCKEIFPMSQPPPNLALRNLSDNKRQERSDRAMAALDDLCSVHGEKFKLFCQDDEQLICVICRDAQQHKKHNCIPINEAAESQKTKLKVELMHLKSKLGSFEMNKLKCDKMAGHIKFQAQQTEKTIKEEFQKLHKFLKAEETARINAVRDEGKLKSDAMSIRIVNLSSEISSLRAKIQTIEREIKAEDFSFMRDVKSILKQGRCNLPGPETPSGALIDEAKHVGNLLFTVLKKMTSIIQYSPVILNPNTGCSSLTLSQNLTCSESDKAKQLPENPERRYSGVLGYEGFSSGKHSWDVEVDGWWGLGVTDTPSVICGIAMHTETLGPLCELHGSQEIIRAVIPKKVRVLLDYNRGLLTFFDLDRKTHVHTIKYRFTQTVFPYFNSTVKILPAELAVRIKQPR</sequence>
<feature type="domain" description="RING-type" evidence="4">
    <location>
        <begin position="14"/>
        <end position="53"/>
    </location>
</feature>
<dbReference type="OrthoDB" id="654191at2759"/>
<evidence type="ECO:0000259" key="5">
    <source>
        <dbReference type="SMART" id="SM00336"/>
    </source>
</evidence>
<evidence type="ECO:0000259" key="4">
    <source>
        <dbReference type="SMART" id="SM00184"/>
    </source>
</evidence>
<keyword evidence="2" id="KW-0863">Zinc-finger</keyword>
<dbReference type="Proteomes" id="UP000265040">
    <property type="component" value="Chromosome 24"/>
</dbReference>
<dbReference type="SMART" id="SM00184">
    <property type="entry name" value="RING"/>
    <property type="match status" value="1"/>
</dbReference>
<dbReference type="AlphaFoldDB" id="A0A3Q1HH58"/>
<dbReference type="SUPFAM" id="SSF49899">
    <property type="entry name" value="Concanavalin A-like lectins/glucanases"/>
    <property type="match status" value="1"/>
</dbReference>
<organism evidence="7 8">
    <name type="scientific">Anabas testudineus</name>
    <name type="common">Climbing perch</name>
    <name type="synonym">Anthias testudineus</name>
    <dbReference type="NCBI Taxonomy" id="64144"/>
    <lineage>
        <taxon>Eukaryota</taxon>
        <taxon>Metazoa</taxon>
        <taxon>Chordata</taxon>
        <taxon>Craniata</taxon>
        <taxon>Vertebrata</taxon>
        <taxon>Euteleostomi</taxon>
        <taxon>Actinopterygii</taxon>
        <taxon>Neopterygii</taxon>
        <taxon>Teleostei</taxon>
        <taxon>Neoteleostei</taxon>
        <taxon>Acanthomorphata</taxon>
        <taxon>Anabantaria</taxon>
        <taxon>Anabantiformes</taxon>
        <taxon>Anabantoidei</taxon>
        <taxon>Anabantidae</taxon>
        <taxon>Anabas</taxon>
    </lineage>
</organism>
<dbReference type="GO" id="GO:0008270">
    <property type="term" value="F:zinc ion binding"/>
    <property type="evidence" value="ECO:0007669"/>
    <property type="project" value="UniProtKB-KW"/>
</dbReference>
<dbReference type="Ensembl" id="ENSATET00000006843.3">
    <property type="protein sequence ID" value="ENSATEP00000006730.1"/>
    <property type="gene ID" value="ENSATEG00000004751.3"/>
</dbReference>
<dbReference type="PANTHER" id="PTHR24103">
    <property type="entry name" value="E3 UBIQUITIN-PROTEIN LIGASE TRIM"/>
    <property type="match status" value="1"/>
</dbReference>
<dbReference type="OMA" id="MANHIKL"/>
<dbReference type="InParanoid" id="A0A3Q1HH58"/>
<evidence type="ECO:0000313" key="7">
    <source>
        <dbReference type="Ensembl" id="ENSATEP00000006730.1"/>
    </source>
</evidence>
<dbReference type="InterPro" id="IPR000315">
    <property type="entry name" value="Znf_B-box"/>
</dbReference>
<dbReference type="Gene3D" id="3.30.160.60">
    <property type="entry name" value="Classic Zinc Finger"/>
    <property type="match status" value="1"/>
</dbReference>
<dbReference type="GeneTree" id="ENSGT00970000193390"/>
<dbReference type="SMART" id="SM00589">
    <property type="entry name" value="PRY"/>
    <property type="match status" value="1"/>
</dbReference>
<keyword evidence="8" id="KW-1185">Reference proteome</keyword>
<proteinExistence type="predicted"/>
<protein>
    <submittedName>
        <fullName evidence="7">Uncharacterized protein</fullName>
    </submittedName>
</protein>
<dbReference type="InterPro" id="IPR050143">
    <property type="entry name" value="TRIM/RBCC"/>
</dbReference>
<dbReference type="RefSeq" id="XP_026196523.1">
    <property type="nucleotide sequence ID" value="XM_026340738.1"/>
</dbReference>
<dbReference type="InterPro" id="IPR013320">
    <property type="entry name" value="ConA-like_dom_sf"/>
</dbReference>
<accession>A0A3Q1HH58</accession>
<evidence type="ECO:0000256" key="2">
    <source>
        <dbReference type="ARBA" id="ARBA00022771"/>
    </source>
</evidence>
<dbReference type="Gene3D" id="3.30.40.10">
    <property type="entry name" value="Zinc/RING finger domain, C3HC4 (zinc finger)"/>
    <property type="match status" value="1"/>
</dbReference>
<keyword evidence="1" id="KW-0479">Metal-binding</keyword>
<evidence type="ECO:0000259" key="6">
    <source>
        <dbReference type="SMART" id="SM00589"/>
    </source>
</evidence>
<dbReference type="CDD" id="cd19800">
    <property type="entry name" value="Bbox2_xNF7-like"/>
    <property type="match status" value="1"/>
</dbReference>
<feature type="domain" description="SPRY-associated" evidence="6">
    <location>
        <begin position="291"/>
        <end position="340"/>
    </location>
</feature>
<dbReference type="SUPFAM" id="SSF57850">
    <property type="entry name" value="RING/U-box"/>
    <property type="match status" value="1"/>
</dbReference>
<dbReference type="InterPro" id="IPR043136">
    <property type="entry name" value="B30.2/SPRY_sf"/>
</dbReference>
<evidence type="ECO:0000256" key="3">
    <source>
        <dbReference type="ARBA" id="ARBA00022833"/>
    </source>
</evidence>
<dbReference type="InterPro" id="IPR013083">
    <property type="entry name" value="Znf_RING/FYVE/PHD"/>
</dbReference>
<dbReference type="InterPro" id="IPR001841">
    <property type="entry name" value="Znf_RING"/>
</dbReference>
<dbReference type="InterPro" id="IPR027370">
    <property type="entry name" value="Znf-RING_euk"/>
</dbReference>
<reference evidence="7" key="2">
    <citation type="submission" date="2025-08" db="UniProtKB">
        <authorList>
            <consortium name="Ensembl"/>
        </authorList>
    </citation>
    <scope>IDENTIFICATION</scope>
</reference>
<dbReference type="Pfam" id="PF00643">
    <property type="entry name" value="zf-B_box"/>
    <property type="match status" value="1"/>
</dbReference>
<evidence type="ECO:0000256" key="1">
    <source>
        <dbReference type="ARBA" id="ARBA00022723"/>
    </source>
</evidence>
<dbReference type="STRING" id="64144.ENSATEP00000006730"/>
<dbReference type="InterPro" id="IPR006574">
    <property type="entry name" value="PRY"/>
</dbReference>
<keyword evidence="3" id="KW-0862">Zinc</keyword>
<reference evidence="7" key="3">
    <citation type="submission" date="2025-09" db="UniProtKB">
        <authorList>
            <consortium name="Ensembl"/>
        </authorList>
    </citation>
    <scope>IDENTIFICATION</scope>
</reference>
<dbReference type="Gene3D" id="2.60.120.920">
    <property type="match status" value="1"/>
</dbReference>
<dbReference type="PROSITE" id="PS00518">
    <property type="entry name" value="ZF_RING_1"/>
    <property type="match status" value="1"/>
</dbReference>
<reference evidence="7" key="1">
    <citation type="submission" date="2021-04" db="EMBL/GenBank/DDBJ databases">
        <authorList>
            <consortium name="Wellcome Sanger Institute Data Sharing"/>
        </authorList>
    </citation>
    <scope>NUCLEOTIDE SEQUENCE [LARGE SCALE GENOMIC DNA]</scope>
</reference>
<dbReference type="Pfam" id="PF13445">
    <property type="entry name" value="zf-RING_UBOX"/>
    <property type="match status" value="1"/>
</dbReference>
<dbReference type="SMART" id="SM00336">
    <property type="entry name" value="BBOX"/>
    <property type="match status" value="1"/>
</dbReference>
<feature type="domain" description="B box-type" evidence="5">
    <location>
        <begin position="86"/>
        <end position="127"/>
    </location>
</feature>
<dbReference type="GeneID" id="113148965"/>